<sequence length="75" mass="8123">MRRTFICMTGCVSFLILSSCRKGPAAITKQFLNDIHDGNFSGPNVLPDPKLPAGSTSLSRIIRLSLKEENGSSAR</sequence>
<dbReference type="RefSeq" id="WP_143014261.1">
    <property type="nucleotide sequence ID" value="NZ_FNAI01000018.1"/>
</dbReference>
<dbReference type="AlphaFoldDB" id="A0A1G7LF46"/>
<reference evidence="1 2" key="1">
    <citation type="submission" date="2016-10" db="EMBL/GenBank/DDBJ databases">
        <authorList>
            <person name="de Groot N.N."/>
        </authorList>
    </citation>
    <scope>NUCLEOTIDE SEQUENCE [LARGE SCALE GENOMIC DNA]</scope>
    <source>
        <strain evidence="1 2">47C3B</strain>
    </source>
</reference>
<dbReference type="STRING" id="1391627.SAMN05216464_118131"/>
<dbReference type="PROSITE" id="PS51257">
    <property type="entry name" value="PROKAR_LIPOPROTEIN"/>
    <property type="match status" value="1"/>
</dbReference>
<protein>
    <submittedName>
        <fullName evidence="1">Uncharacterized protein</fullName>
    </submittedName>
</protein>
<organism evidence="1 2">
    <name type="scientific">Mucilaginibacter pineti</name>
    <dbReference type="NCBI Taxonomy" id="1391627"/>
    <lineage>
        <taxon>Bacteria</taxon>
        <taxon>Pseudomonadati</taxon>
        <taxon>Bacteroidota</taxon>
        <taxon>Sphingobacteriia</taxon>
        <taxon>Sphingobacteriales</taxon>
        <taxon>Sphingobacteriaceae</taxon>
        <taxon>Mucilaginibacter</taxon>
    </lineage>
</organism>
<accession>A0A1G7LF46</accession>
<dbReference type="EMBL" id="FNAI01000018">
    <property type="protein sequence ID" value="SDF47650.1"/>
    <property type="molecule type" value="Genomic_DNA"/>
</dbReference>
<proteinExistence type="predicted"/>
<dbReference type="Proteomes" id="UP000199072">
    <property type="component" value="Unassembled WGS sequence"/>
</dbReference>
<name>A0A1G7LF46_9SPHI</name>
<evidence type="ECO:0000313" key="1">
    <source>
        <dbReference type="EMBL" id="SDF47650.1"/>
    </source>
</evidence>
<gene>
    <name evidence="1" type="ORF">SAMN05216464_118131</name>
</gene>
<keyword evidence="2" id="KW-1185">Reference proteome</keyword>
<evidence type="ECO:0000313" key="2">
    <source>
        <dbReference type="Proteomes" id="UP000199072"/>
    </source>
</evidence>